<evidence type="ECO:0000313" key="2">
    <source>
        <dbReference type="Proteomes" id="UP001186974"/>
    </source>
</evidence>
<dbReference type="Proteomes" id="UP001186974">
    <property type="component" value="Unassembled WGS sequence"/>
</dbReference>
<keyword evidence="2" id="KW-1185">Reference proteome</keyword>
<organism evidence="1 2">
    <name type="scientific">Coniosporium uncinatum</name>
    <dbReference type="NCBI Taxonomy" id="93489"/>
    <lineage>
        <taxon>Eukaryota</taxon>
        <taxon>Fungi</taxon>
        <taxon>Dikarya</taxon>
        <taxon>Ascomycota</taxon>
        <taxon>Pezizomycotina</taxon>
        <taxon>Dothideomycetes</taxon>
        <taxon>Dothideomycetes incertae sedis</taxon>
        <taxon>Coniosporium</taxon>
    </lineage>
</organism>
<proteinExistence type="predicted"/>
<dbReference type="EMBL" id="JAWDJW010008918">
    <property type="protein sequence ID" value="KAK3060020.1"/>
    <property type="molecule type" value="Genomic_DNA"/>
</dbReference>
<reference evidence="1" key="1">
    <citation type="submission" date="2024-09" db="EMBL/GenBank/DDBJ databases">
        <title>Black Yeasts Isolated from many extreme environments.</title>
        <authorList>
            <person name="Coleine C."/>
            <person name="Stajich J.E."/>
            <person name="Selbmann L."/>
        </authorList>
    </citation>
    <scope>NUCLEOTIDE SEQUENCE</scope>
    <source>
        <strain evidence="1">CCFEE 5737</strain>
    </source>
</reference>
<comment type="caution">
    <text evidence="1">The sequence shown here is derived from an EMBL/GenBank/DDBJ whole genome shotgun (WGS) entry which is preliminary data.</text>
</comment>
<gene>
    <name evidence="1" type="ORF">LTS18_009519</name>
</gene>
<feature type="non-terminal residue" evidence="1">
    <location>
        <position position="1"/>
    </location>
</feature>
<sequence length="181" mass="19651">SSGVGTSFVAKPAAKPIKPKKTPKLTLGQKREVSDGIGLLGEEDMRKAVQIIRNGVPHLQNVNDDELELDIDEIPEPVVYELYRFVRSLNGPKPKFDEDDDFEPPAKAAKATATTGRRKNKPMKAEEQEQKIADLQNKLAEFRGGAAAPASGTEESEDAAGASQDQQSSGDEEDDSESEEE</sequence>
<name>A0ACC3D0S4_9PEZI</name>
<protein>
    <submittedName>
        <fullName evidence="1">Uncharacterized protein</fullName>
    </submittedName>
</protein>
<accession>A0ACC3D0S4</accession>
<evidence type="ECO:0000313" key="1">
    <source>
        <dbReference type="EMBL" id="KAK3060020.1"/>
    </source>
</evidence>